<dbReference type="PANTHER" id="PTHR15360">
    <property type="entry name" value="PLATELET-DERIVED GROWTH FACTOR RECEPTOR LIKE"/>
    <property type="match status" value="1"/>
</dbReference>
<evidence type="ECO:0000256" key="3">
    <source>
        <dbReference type="SAM" id="MobiDB-lite"/>
    </source>
</evidence>
<feature type="region of interest" description="Disordered" evidence="3">
    <location>
        <begin position="616"/>
        <end position="636"/>
    </location>
</feature>
<keyword evidence="7" id="KW-1185">Reference proteome</keyword>
<feature type="transmembrane region" description="Helical" evidence="4">
    <location>
        <begin position="201"/>
        <end position="222"/>
    </location>
</feature>
<feature type="domain" description="Ig-like" evidence="5">
    <location>
        <begin position="522"/>
        <end position="625"/>
    </location>
</feature>
<accession>A0A556V524</accession>
<comment type="caution">
    <text evidence="6">The sequence shown here is derived from an EMBL/GenBank/DDBJ whole genome shotgun (WGS) entry which is preliminary data.</text>
</comment>
<evidence type="ECO:0000313" key="6">
    <source>
        <dbReference type="EMBL" id="TSU88994.1"/>
    </source>
</evidence>
<evidence type="ECO:0000313" key="7">
    <source>
        <dbReference type="Proteomes" id="UP000319801"/>
    </source>
</evidence>
<evidence type="ECO:0000256" key="2">
    <source>
        <dbReference type="ARBA" id="ARBA00019671"/>
    </source>
</evidence>
<dbReference type="EMBL" id="VCAZ01000121">
    <property type="protein sequence ID" value="TSU88994.1"/>
    <property type="molecule type" value="Genomic_DNA"/>
</dbReference>
<dbReference type="Gene3D" id="1.20.1740.10">
    <property type="entry name" value="Amino acid/polyamine transporter I"/>
    <property type="match status" value="1"/>
</dbReference>
<sequence>MEISDIEMLDSEISDIEMLDSEISDIEMLDNGISDIEMLGSDISDIEMLDNGISDIEMLDSEISDIEMLDSEISDIEMLDSEISDIEMLDSEISDIEMLDTVMALLFDLKALVDMMSIGTLFAYTLVAICILILRYRESESAGKELSFTPRSRFGFLKPPSYPTKETSNTVNFCTVVIVIMVVVLTVLLSKAINSLLLLEVWSLVCVCVILFLILLSTLLIWRQPQNPTKATFMVPFLPLLPVVSSFINIYLMIQLGGATWIRYAVWMAVAMSQNEPKPAKDKKLKDKVKKVVKKNNSMPVKAMPPAQPPSPTAAPPYLTQVLGKGKFDKVGKTLSVPAGDTLELRCKGSRVQWDVPAYLQEDDEGRLRTVQHERYGVLILTNSSGADTGEYTCYPLYCEDSDCRRVYEKALKVFIFFPDPQELFVPSSDYYEVIQLRSNWPTLLPCQVTTPKAKVTLHREFPPIEVKVDGAEISYDVMRGFTIHRPKAHHAGSLYCVASMGNLRQSSIKYMLIYVHYPAAPPVPVIQASSSSVTVNVNLQLSCTVVGEQGVAVDFTWDYPGQKIGRPLYTQETTQTVQVNGRSRQRSESVLQVDEVREVDEGTYTCTAQNLQGSNSVSTHVSVQKKHNTNKPHKT</sequence>
<dbReference type="Pfam" id="PF13906">
    <property type="entry name" value="AA_permease_C"/>
    <property type="match status" value="1"/>
</dbReference>
<dbReference type="SMART" id="SM00409">
    <property type="entry name" value="IG"/>
    <property type="match status" value="2"/>
</dbReference>
<dbReference type="Gene3D" id="2.60.40.10">
    <property type="entry name" value="Immunoglobulins"/>
    <property type="match status" value="3"/>
</dbReference>
<comment type="subunit">
    <text evidence="1">Forms a complex composed of PDGFRL, TNK2 and GRB2.</text>
</comment>
<dbReference type="InterPro" id="IPR029485">
    <property type="entry name" value="CAT_C"/>
</dbReference>
<dbReference type="SMART" id="SM00408">
    <property type="entry name" value="IGc2"/>
    <property type="match status" value="2"/>
</dbReference>
<dbReference type="InterPro" id="IPR003598">
    <property type="entry name" value="Ig_sub2"/>
</dbReference>
<feature type="transmembrane region" description="Helical" evidence="4">
    <location>
        <begin position="234"/>
        <end position="254"/>
    </location>
</feature>
<dbReference type="Pfam" id="PF13927">
    <property type="entry name" value="Ig_3"/>
    <property type="match status" value="1"/>
</dbReference>
<keyword evidence="4" id="KW-1133">Transmembrane helix</keyword>
<dbReference type="PROSITE" id="PS50835">
    <property type="entry name" value="IG_LIKE"/>
    <property type="match status" value="2"/>
</dbReference>
<dbReference type="PANTHER" id="PTHR15360:SF2">
    <property type="entry name" value="PLATELET-DERIVED GROWTH FACTOR RECEPTOR-LIKE PROTEIN"/>
    <property type="match status" value="1"/>
</dbReference>
<keyword evidence="4" id="KW-0472">Membrane</keyword>
<feature type="transmembrane region" description="Helical" evidence="4">
    <location>
        <begin position="115"/>
        <end position="134"/>
    </location>
</feature>
<organism evidence="6 7">
    <name type="scientific">Bagarius yarrelli</name>
    <name type="common">Goonch</name>
    <name type="synonym">Bagrus yarrelli</name>
    <dbReference type="NCBI Taxonomy" id="175774"/>
    <lineage>
        <taxon>Eukaryota</taxon>
        <taxon>Metazoa</taxon>
        <taxon>Chordata</taxon>
        <taxon>Craniata</taxon>
        <taxon>Vertebrata</taxon>
        <taxon>Euteleostomi</taxon>
        <taxon>Actinopterygii</taxon>
        <taxon>Neopterygii</taxon>
        <taxon>Teleostei</taxon>
        <taxon>Ostariophysi</taxon>
        <taxon>Siluriformes</taxon>
        <taxon>Sisoridae</taxon>
        <taxon>Sisorinae</taxon>
        <taxon>Bagarius</taxon>
    </lineage>
</organism>
<dbReference type="SUPFAM" id="SSF48726">
    <property type="entry name" value="Immunoglobulin"/>
    <property type="match status" value="3"/>
</dbReference>
<dbReference type="AlphaFoldDB" id="A0A556V524"/>
<evidence type="ECO:0000259" key="5">
    <source>
        <dbReference type="PROSITE" id="PS50835"/>
    </source>
</evidence>
<dbReference type="InterPro" id="IPR013783">
    <property type="entry name" value="Ig-like_fold"/>
</dbReference>
<dbReference type="InterPro" id="IPR003599">
    <property type="entry name" value="Ig_sub"/>
</dbReference>
<dbReference type="Pfam" id="PF21339">
    <property type="entry name" value="VEGFR-1-like_Ig-like"/>
    <property type="match status" value="1"/>
</dbReference>
<name>A0A556V524_BAGYA</name>
<feature type="compositionally biased region" description="Basic residues" evidence="3">
    <location>
        <begin position="624"/>
        <end position="636"/>
    </location>
</feature>
<dbReference type="OrthoDB" id="9864753at2759"/>
<dbReference type="InterPro" id="IPR007110">
    <property type="entry name" value="Ig-like_dom"/>
</dbReference>
<keyword evidence="6" id="KW-0675">Receptor</keyword>
<evidence type="ECO:0000256" key="4">
    <source>
        <dbReference type="SAM" id="Phobius"/>
    </source>
</evidence>
<feature type="transmembrane region" description="Helical" evidence="4">
    <location>
        <begin position="170"/>
        <end position="189"/>
    </location>
</feature>
<dbReference type="InterPro" id="IPR036179">
    <property type="entry name" value="Ig-like_dom_sf"/>
</dbReference>
<dbReference type="Proteomes" id="UP000319801">
    <property type="component" value="Unassembled WGS sequence"/>
</dbReference>
<keyword evidence="4" id="KW-0812">Transmembrane</keyword>
<dbReference type="InterPro" id="IPR042495">
    <property type="entry name" value="PDGFRL"/>
</dbReference>
<feature type="domain" description="Ig-like" evidence="5">
    <location>
        <begin position="317"/>
        <end position="394"/>
    </location>
</feature>
<protein>
    <recommendedName>
        <fullName evidence="2">Platelet-derived growth factor receptor-like protein</fullName>
    </recommendedName>
</protein>
<evidence type="ECO:0000256" key="1">
    <source>
        <dbReference type="ARBA" id="ARBA00011360"/>
    </source>
</evidence>
<proteinExistence type="predicted"/>
<reference evidence="6 7" key="1">
    <citation type="journal article" date="2019" name="Genome Biol. Evol.">
        <title>Whole-Genome Sequencing of the Giant Devil Catfish, Bagarius yarrelli.</title>
        <authorList>
            <person name="Jiang W."/>
            <person name="Lv Y."/>
            <person name="Cheng L."/>
            <person name="Yang K."/>
            <person name="Chao B."/>
            <person name="Wang X."/>
            <person name="Li Y."/>
            <person name="Pan X."/>
            <person name="You X."/>
            <person name="Zhang Y."/>
            <person name="Yang J."/>
            <person name="Li J."/>
            <person name="Zhang X."/>
            <person name="Liu S."/>
            <person name="Sun C."/>
            <person name="Yang J."/>
            <person name="Shi Q."/>
        </authorList>
    </citation>
    <scope>NUCLEOTIDE SEQUENCE [LARGE SCALE GENOMIC DNA]</scope>
    <source>
        <strain evidence="6">JWS20170419001</strain>
        <tissue evidence="6">Muscle</tissue>
    </source>
</reference>
<gene>
    <name evidence="6" type="ORF">Baya_13067</name>
</gene>